<feature type="chain" id="PRO_5019167965" evidence="2">
    <location>
        <begin position="36"/>
        <end position="163"/>
    </location>
</feature>
<evidence type="ECO:0000313" key="5">
    <source>
        <dbReference type="Proteomes" id="UP000283128"/>
    </source>
</evidence>
<organism evidence="4 5">
    <name type="scientific">Streptomyces antnestii</name>
    <dbReference type="NCBI Taxonomy" id="2494256"/>
    <lineage>
        <taxon>Bacteria</taxon>
        <taxon>Bacillati</taxon>
        <taxon>Actinomycetota</taxon>
        <taxon>Actinomycetes</taxon>
        <taxon>Kitasatosporales</taxon>
        <taxon>Streptomycetaceae</taxon>
        <taxon>Streptomyces</taxon>
    </lineage>
</organism>
<name>A0A437PSX6_9ACTN</name>
<evidence type="ECO:0000313" key="4">
    <source>
        <dbReference type="EMBL" id="RVU25330.1"/>
    </source>
</evidence>
<dbReference type="SMART" id="SM00900">
    <property type="entry name" value="FMN_bind"/>
    <property type="match status" value="1"/>
</dbReference>
<feature type="signal peptide" evidence="2">
    <location>
        <begin position="1"/>
        <end position="35"/>
    </location>
</feature>
<dbReference type="GO" id="GO:0010181">
    <property type="term" value="F:FMN binding"/>
    <property type="evidence" value="ECO:0007669"/>
    <property type="project" value="InterPro"/>
</dbReference>
<proteinExistence type="predicted"/>
<accession>A0A437PSX6</accession>
<dbReference type="Pfam" id="PF04205">
    <property type="entry name" value="FMN_bind"/>
    <property type="match status" value="1"/>
</dbReference>
<comment type="caution">
    <text evidence="4">The sequence shown here is derived from an EMBL/GenBank/DDBJ whole genome shotgun (WGS) entry which is preliminary data.</text>
</comment>
<dbReference type="AlphaFoldDB" id="A0A437PSX6"/>
<dbReference type="RefSeq" id="WP_127828461.1">
    <property type="nucleotide sequence ID" value="NZ_RZYA01000005.1"/>
</dbReference>
<dbReference type="OrthoDB" id="8099475at2"/>
<feature type="domain" description="FMN-binding" evidence="3">
    <location>
        <begin position="84"/>
        <end position="161"/>
    </location>
</feature>
<reference evidence="4 5" key="1">
    <citation type="submission" date="2019-01" db="EMBL/GenBank/DDBJ databases">
        <title>Genome sequences of Streptomyces and Rhizobium isolates collected from root and soil.</title>
        <authorList>
            <person name="Chhettri S."/>
            <person name="Sevigny J.L."/>
            <person name="Sen A."/>
            <person name="Ennis N."/>
            <person name="Tisa L."/>
        </authorList>
    </citation>
    <scope>NUCLEOTIDE SEQUENCE [LARGE SCALE GENOMIC DNA]</scope>
    <source>
        <strain evidence="4 5">San01</strain>
    </source>
</reference>
<dbReference type="Proteomes" id="UP000283128">
    <property type="component" value="Unassembled WGS sequence"/>
</dbReference>
<dbReference type="Gene3D" id="3.90.1010.20">
    <property type="match status" value="1"/>
</dbReference>
<dbReference type="InterPro" id="IPR007329">
    <property type="entry name" value="FMN-bd"/>
</dbReference>
<gene>
    <name evidence="4" type="ORF">EOT10_13810</name>
</gene>
<dbReference type="EMBL" id="RZYA01000005">
    <property type="protein sequence ID" value="RVU25330.1"/>
    <property type="molecule type" value="Genomic_DNA"/>
</dbReference>
<keyword evidence="5" id="KW-1185">Reference proteome</keyword>
<feature type="region of interest" description="Disordered" evidence="1">
    <location>
        <begin position="29"/>
        <end position="83"/>
    </location>
</feature>
<keyword evidence="2" id="KW-0732">Signal</keyword>
<protein>
    <submittedName>
        <fullName evidence="4">FMN-binding protein</fullName>
    </submittedName>
</protein>
<sequence length="163" mass="16299">MRAHPIRRTVLTCVATVSVTTLALALKPHSQPVSAAPTVTRPPAASGGTGSGSGSGNGSGGASGSASGSASGKRTLTGETVQTRYGPVQVEITIVGSKITAARAVRTPSGDRRSQDIASSSVPTLVQETLDAQSARIDTVSGATFTSEGYMTSLQSALDQARG</sequence>
<evidence type="ECO:0000256" key="2">
    <source>
        <dbReference type="SAM" id="SignalP"/>
    </source>
</evidence>
<dbReference type="GO" id="GO:0016020">
    <property type="term" value="C:membrane"/>
    <property type="evidence" value="ECO:0007669"/>
    <property type="project" value="InterPro"/>
</dbReference>
<feature type="compositionally biased region" description="Gly residues" evidence="1">
    <location>
        <begin position="47"/>
        <end position="63"/>
    </location>
</feature>
<evidence type="ECO:0000256" key="1">
    <source>
        <dbReference type="SAM" id="MobiDB-lite"/>
    </source>
</evidence>
<evidence type="ECO:0000259" key="3">
    <source>
        <dbReference type="SMART" id="SM00900"/>
    </source>
</evidence>